<evidence type="ECO:0000256" key="1">
    <source>
        <dbReference type="SAM" id="MobiDB-lite"/>
    </source>
</evidence>
<reference evidence="2" key="1">
    <citation type="submission" date="2023-10" db="EMBL/GenBank/DDBJ databases">
        <title>Genome assemblies of two species of porcelain crab, Petrolisthes cinctipes and Petrolisthes manimaculis (Anomura: Porcellanidae).</title>
        <authorList>
            <person name="Angst P."/>
        </authorList>
    </citation>
    <scope>NUCLEOTIDE SEQUENCE</scope>
    <source>
        <strain evidence="2">PB745_01</strain>
        <tissue evidence="2">Gill</tissue>
    </source>
</reference>
<accession>A0AAE1FR43</accession>
<organism evidence="2 3">
    <name type="scientific">Petrolisthes cinctipes</name>
    <name type="common">Flat porcelain crab</name>
    <dbReference type="NCBI Taxonomy" id="88211"/>
    <lineage>
        <taxon>Eukaryota</taxon>
        <taxon>Metazoa</taxon>
        <taxon>Ecdysozoa</taxon>
        <taxon>Arthropoda</taxon>
        <taxon>Crustacea</taxon>
        <taxon>Multicrustacea</taxon>
        <taxon>Malacostraca</taxon>
        <taxon>Eumalacostraca</taxon>
        <taxon>Eucarida</taxon>
        <taxon>Decapoda</taxon>
        <taxon>Pleocyemata</taxon>
        <taxon>Anomura</taxon>
        <taxon>Galatheoidea</taxon>
        <taxon>Porcellanidae</taxon>
        <taxon>Petrolisthes</taxon>
    </lineage>
</organism>
<evidence type="ECO:0000313" key="2">
    <source>
        <dbReference type="EMBL" id="KAK3878321.1"/>
    </source>
</evidence>
<keyword evidence="3" id="KW-1185">Reference proteome</keyword>
<feature type="compositionally biased region" description="Basic and acidic residues" evidence="1">
    <location>
        <begin position="24"/>
        <end position="37"/>
    </location>
</feature>
<proteinExistence type="predicted"/>
<protein>
    <submittedName>
        <fullName evidence="2">Uncharacterized protein</fullName>
    </submittedName>
</protein>
<evidence type="ECO:0000313" key="3">
    <source>
        <dbReference type="Proteomes" id="UP001286313"/>
    </source>
</evidence>
<feature type="region of interest" description="Disordered" evidence="1">
    <location>
        <begin position="1"/>
        <end position="44"/>
    </location>
</feature>
<feature type="non-terminal residue" evidence="2">
    <location>
        <position position="44"/>
    </location>
</feature>
<dbReference type="EMBL" id="JAWQEG010001561">
    <property type="protein sequence ID" value="KAK3878321.1"/>
    <property type="molecule type" value="Genomic_DNA"/>
</dbReference>
<gene>
    <name evidence="2" type="ORF">Pcinc_017038</name>
</gene>
<dbReference type="AlphaFoldDB" id="A0AAE1FR43"/>
<comment type="caution">
    <text evidence="2">The sequence shown here is derived from an EMBL/GenBank/DDBJ whole genome shotgun (WGS) entry which is preliminary data.</text>
</comment>
<name>A0AAE1FR43_PETCI</name>
<dbReference type="Proteomes" id="UP001286313">
    <property type="component" value="Unassembled WGS sequence"/>
</dbReference>
<sequence>MRGHRGQVRMARSREVRGQSSEVSEVKQSERASEVWKEVSQVNE</sequence>